<protein>
    <submittedName>
        <fullName evidence="6">Inner membrane transport protein YnfM</fullName>
    </submittedName>
</protein>
<dbReference type="SUPFAM" id="SSF103473">
    <property type="entry name" value="MFS general substrate transporter"/>
    <property type="match status" value="1"/>
</dbReference>
<comment type="subcellular location">
    <subcellularLocation>
        <location evidence="1">Cell membrane</location>
        <topology evidence="1">Multi-pass membrane protein</topology>
    </subcellularLocation>
</comment>
<proteinExistence type="predicted"/>
<keyword evidence="5" id="KW-0472">Membrane</keyword>
<dbReference type="InterPro" id="IPR020846">
    <property type="entry name" value="MFS_dom"/>
</dbReference>
<evidence type="ECO:0000256" key="1">
    <source>
        <dbReference type="ARBA" id="ARBA00004651"/>
    </source>
</evidence>
<organism evidence="6">
    <name type="scientific">Clostridium butyricum</name>
    <dbReference type="NCBI Taxonomy" id="1492"/>
    <lineage>
        <taxon>Bacteria</taxon>
        <taxon>Bacillati</taxon>
        <taxon>Bacillota</taxon>
        <taxon>Clostridia</taxon>
        <taxon>Eubacteriales</taxon>
        <taxon>Clostridiaceae</taxon>
        <taxon>Clostridium</taxon>
    </lineage>
</organism>
<evidence type="ECO:0000313" key="6">
    <source>
        <dbReference type="EMBL" id="VYU31715.1"/>
    </source>
</evidence>
<evidence type="ECO:0000256" key="5">
    <source>
        <dbReference type="ARBA" id="ARBA00023136"/>
    </source>
</evidence>
<reference evidence="6" key="1">
    <citation type="submission" date="2019-11" db="EMBL/GenBank/DDBJ databases">
        <authorList>
            <person name="Feng L."/>
        </authorList>
    </citation>
    <scope>NUCLEOTIDE SEQUENCE</scope>
    <source>
        <strain evidence="6">CButyricumLFYP62</strain>
    </source>
</reference>
<keyword evidence="4" id="KW-1133">Transmembrane helix</keyword>
<evidence type="ECO:0000256" key="3">
    <source>
        <dbReference type="ARBA" id="ARBA00022692"/>
    </source>
</evidence>
<dbReference type="EMBL" id="CACRTU010000017">
    <property type="protein sequence ID" value="VYU31715.1"/>
    <property type="molecule type" value="Genomic_DNA"/>
</dbReference>
<dbReference type="InterPro" id="IPR036259">
    <property type="entry name" value="MFS_trans_sf"/>
</dbReference>
<dbReference type="PANTHER" id="PTHR42910">
    <property type="entry name" value="TRANSPORTER SCO4007-RELATED"/>
    <property type="match status" value="1"/>
</dbReference>
<dbReference type="GO" id="GO:0005886">
    <property type="term" value="C:plasma membrane"/>
    <property type="evidence" value="ECO:0007669"/>
    <property type="project" value="UniProtKB-SubCell"/>
</dbReference>
<dbReference type="RefSeq" id="WP_002579225.1">
    <property type="nucleotide sequence ID" value="NZ_BKBB01000007.1"/>
</dbReference>
<keyword evidence="2" id="KW-0813">Transport</keyword>
<dbReference type="PANTHER" id="PTHR42910:SF1">
    <property type="entry name" value="MAJOR FACILITATOR SUPERFAMILY (MFS) PROFILE DOMAIN-CONTAINING PROTEIN"/>
    <property type="match status" value="1"/>
</dbReference>
<gene>
    <name evidence="6" type="primary">ynfM</name>
    <name evidence="6" type="ORF">CBLFYP62_01986</name>
</gene>
<name>A0A6N3DUM3_CLOBU</name>
<dbReference type="GO" id="GO:0022857">
    <property type="term" value="F:transmembrane transporter activity"/>
    <property type="evidence" value="ECO:0007669"/>
    <property type="project" value="InterPro"/>
</dbReference>
<dbReference type="CDD" id="cd17324">
    <property type="entry name" value="MFS_NepI_like"/>
    <property type="match status" value="1"/>
</dbReference>
<sequence length="400" mass="43852">MELANKNVSKELPELSHKLIILMATATGIAVANIYYIQPLLNQIAKYYNISQSSAGLLATLTQVGYALGLFLILPLADLVERKKLILTMLLLSALSLLTMYFSTSFIITSIDCIAIGITSVIPQLFLPLCAKLSEESERGKNIGYIMSGLLIGVLLSRVISGMVGKYFEWRIMYLIAVFFMICLFLVLKIMLPVCEVDKNINITYISSLKSMITLPKKFPIIKEAAMNGAMILAAFSALWTTLTFHLQSSFFNFDTNIVGMFGLLGVSGAILAPLAGNLSDRKGEKFTVGVNIAIILVSYICFIIFGFKVWGIIIGVVLLDMGVNSCNVANQSRIQRLSEEARNRITSIYMVSLFTGGAIGSYLGALLYNNYGWYGFCTIGVATQIIAICVHLIGGRKEI</sequence>
<dbReference type="InterPro" id="IPR011701">
    <property type="entry name" value="MFS"/>
</dbReference>
<dbReference type="Pfam" id="PF07690">
    <property type="entry name" value="MFS_1"/>
    <property type="match status" value="1"/>
</dbReference>
<keyword evidence="3" id="KW-0812">Transmembrane</keyword>
<evidence type="ECO:0000256" key="4">
    <source>
        <dbReference type="ARBA" id="ARBA00022989"/>
    </source>
</evidence>
<dbReference type="PROSITE" id="PS50850">
    <property type="entry name" value="MFS"/>
    <property type="match status" value="1"/>
</dbReference>
<evidence type="ECO:0000256" key="2">
    <source>
        <dbReference type="ARBA" id="ARBA00022448"/>
    </source>
</evidence>
<dbReference type="AlphaFoldDB" id="A0A6N3DUM3"/>
<accession>A0A6N3DUM3</accession>
<dbReference type="Gene3D" id="1.20.1250.20">
    <property type="entry name" value="MFS general substrate transporter like domains"/>
    <property type="match status" value="1"/>
</dbReference>